<reference evidence="2" key="1">
    <citation type="journal article" date="2020" name="Biotechnol. Biofuels">
        <title>New insights from the biogas microbiome by comprehensive genome-resolved metagenomics of nearly 1600 species originating from multiple anaerobic digesters.</title>
        <authorList>
            <person name="Campanaro S."/>
            <person name="Treu L."/>
            <person name="Rodriguez-R L.M."/>
            <person name="Kovalovszki A."/>
            <person name="Ziels R.M."/>
            <person name="Maus I."/>
            <person name="Zhu X."/>
            <person name="Kougias P.G."/>
            <person name="Basile A."/>
            <person name="Luo G."/>
            <person name="Schluter A."/>
            <person name="Konstantinidis K.T."/>
            <person name="Angelidaki I."/>
        </authorList>
    </citation>
    <scope>NUCLEOTIDE SEQUENCE</scope>
    <source>
        <strain evidence="2">AS06rmzACSIP_7</strain>
    </source>
</reference>
<feature type="domain" description="Serine aminopeptidase S33" evidence="1">
    <location>
        <begin position="189"/>
        <end position="236"/>
    </location>
</feature>
<accession>A0A351U4I1</accession>
<organism evidence="2 3">
    <name type="scientific">Syntrophorhabdus aromaticivorans</name>
    <dbReference type="NCBI Taxonomy" id="328301"/>
    <lineage>
        <taxon>Bacteria</taxon>
        <taxon>Pseudomonadati</taxon>
        <taxon>Thermodesulfobacteriota</taxon>
        <taxon>Syntrophorhabdia</taxon>
        <taxon>Syntrophorhabdales</taxon>
        <taxon>Syntrophorhabdaceae</taxon>
        <taxon>Syntrophorhabdus</taxon>
    </lineage>
</organism>
<evidence type="ECO:0000259" key="1">
    <source>
        <dbReference type="Pfam" id="PF12146"/>
    </source>
</evidence>
<protein>
    <submittedName>
        <fullName evidence="2">Alpha/beta hydrolase</fullName>
    </submittedName>
</protein>
<dbReference type="PANTHER" id="PTHR12277:SF81">
    <property type="entry name" value="PROTEIN ABHD13"/>
    <property type="match status" value="1"/>
</dbReference>
<name>A0A351U4I1_9BACT</name>
<dbReference type="AlphaFoldDB" id="A0A351U4I1"/>
<dbReference type="GO" id="GO:0016787">
    <property type="term" value="F:hydrolase activity"/>
    <property type="evidence" value="ECO:0007669"/>
    <property type="project" value="UniProtKB-KW"/>
</dbReference>
<evidence type="ECO:0000313" key="2">
    <source>
        <dbReference type="EMBL" id="NLW35816.1"/>
    </source>
</evidence>
<dbReference type="Proteomes" id="UP000777265">
    <property type="component" value="Unassembled WGS sequence"/>
</dbReference>
<sequence length="258" mass="29088">MPDYTGIDNSSARDYIFYPREYHSTPPPYAFDLAVPVDEDVSITCRFYKGDDGWPWILFFHGNGEVVSDYDEIFLFYLKRKLNLVVTDYRGYGASTGEPTLTDVVRDAPILFHAVKEELVKRGQRHGLWLMGRSLGSMPAIELAYHHPDQFKGLIIESGFPSIVGLILHLNIPAGAIELGPIYDACIGMVRSITLPTLIIHGEYDTLVPLREAEDLYNNLGAQDKKLVIIDAADHNDIMFVGLNQYFATLQAFIQRTD</sequence>
<dbReference type="EMBL" id="JAAYEE010000173">
    <property type="protein sequence ID" value="NLW35816.1"/>
    <property type="molecule type" value="Genomic_DNA"/>
</dbReference>
<dbReference type="Pfam" id="PF12146">
    <property type="entry name" value="Hydrolase_4"/>
    <property type="match status" value="2"/>
</dbReference>
<evidence type="ECO:0000313" key="3">
    <source>
        <dbReference type="Proteomes" id="UP000777265"/>
    </source>
</evidence>
<comment type="caution">
    <text evidence="2">The sequence shown here is derived from an EMBL/GenBank/DDBJ whole genome shotgun (WGS) entry which is preliminary data.</text>
</comment>
<proteinExistence type="predicted"/>
<dbReference type="SUPFAM" id="SSF53474">
    <property type="entry name" value="alpha/beta-Hydrolases"/>
    <property type="match status" value="1"/>
</dbReference>
<reference evidence="2" key="2">
    <citation type="submission" date="2020-01" db="EMBL/GenBank/DDBJ databases">
        <authorList>
            <person name="Campanaro S."/>
        </authorList>
    </citation>
    <scope>NUCLEOTIDE SEQUENCE</scope>
    <source>
        <strain evidence="2">AS06rmzACSIP_7</strain>
    </source>
</reference>
<dbReference type="PANTHER" id="PTHR12277">
    <property type="entry name" value="ALPHA/BETA HYDROLASE DOMAIN-CONTAINING PROTEIN"/>
    <property type="match status" value="1"/>
</dbReference>
<dbReference type="Gene3D" id="3.40.50.1820">
    <property type="entry name" value="alpha/beta hydrolase"/>
    <property type="match status" value="2"/>
</dbReference>
<gene>
    <name evidence="2" type="ORF">GXY80_10095</name>
</gene>
<dbReference type="STRING" id="909663.GCA_000512235_02879"/>
<dbReference type="InterPro" id="IPR029058">
    <property type="entry name" value="AB_hydrolase_fold"/>
</dbReference>
<keyword evidence="2" id="KW-0378">Hydrolase</keyword>
<feature type="domain" description="Serine aminopeptidase S33" evidence="1">
    <location>
        <begin position="57"/>
        <end position="158"/>
    </location>
</feature>
<dbReference type="InterPro" id="IPR022742">
    <property type="entry name" value="Hydrolase_4"/>
</dbReference>